<name>A0A836BSS5_9CHLO</name>
<protein>
    <submittedName>
        <fullName evidence="2">Uncharacterized protein</fullName>
    </submittedName>
</protein>
<keyword evidence="3" id="KW-1185">Reference proteome</keyword>
<feature type="region of interest" description="Disordered" evidence="1">
    <location>
        <begin position="104"/>
        <end position="166"/>
    </location>
</feature>
<evidence type="ECO:0000313" key="2">
    <source>
        <dbReference type="EMBL" id="KAG2487781.1"/>
    </source>
</evidence>
<organism evidence="2 3">
    <name type="scientific">Edaphochlamys debaryana</name>
    <dbReference type="NCBI Taxonomy" id="47281"/>
    <lineage>
        <taxon>Eukaryota</taxon>
        <taxon>Viridiplantae</taxon>
        <taxon>Chlorophyta</taxon>
        <taxon>core chlorophytes</taxon>
        <taxon>Chlorophyceae</taxon>
        <taxon>CS clade</taxon>
        <taxon>Chlamydomonadales</taxon>
        <taxon>Chlamydomonadales incertae sedis</taxon>
        <taxon>Edaphochlamys</taxon>
    </lineage>
</organism>
<feature type="compositionally biased region" description="Low complexity" evidence="1">
    <location>
        <begin position="118"/>
        <end position="132"/>
    </location>
</feature>
<evidence type="ECO:0000256" key="1">
    <source>
        <dbReference type="SAM" id="MobiDB-lite"/>
    </source>
</evidence>
<feature type="compositionally biased region" description="Gly residues" evidence="1">
    <location>
        <begin position="133"/>
        <end position="164"/>
    </location>
</feature>
<accession>A0A836BSS5</accession>
<sequence>MPATFKVANSITLPVPLELAVELLATAEHLERVIRASPVTLEVGPISTDAEGWTCVEFTECSSWLCGLVKIPVPLQARQRYDPQQRRLTYLSTANKGMVTITKTRTFRPAGADQPAPSAGEASETRGAAEAGAGAGSATGSQGGGGSGGPPGGGGEGGASGIGSGATLVDEEISGTCPLLLLPIVNAEASRAHRIHMQGFLRMCD</sequence>
<evidence type="ECO:0000313" key="3">
    <source>
        <dbReference type="Proteomes" id="UP000612055"/>
    </source>
</evidence>
<comment type="caution">
    <text evidence="2">The sequence shown here is derived from an EMBL/GenBank/DDBJ whole genome shotgun (WGS) entry which is preliminary data.</text>
</comment>
<dbReference type="Proteomes" id="UP000612055">
    <property type="component" value="Unassembled WGS sequence"/>
</dbReference>
<reference evidence="2" key="1">
    <citation type="journal article" date="2020" name="bioRxiv">
        <title>Comparative genomics of Chlamydomonas.</title>
        <authorList>
            <person name="Craig R.J."/>
            <person name="Hasan A.R."/>
            <person name="Ness R.W."/>
            <person name="Keightley P.D."/>
        </authorList>
    </citation>
    <scope>NUCLEOTIDE SEQUENCE</scope>
    <source>
        <strain evidence="2">CCAP 11/70</strain>
    </source>
</reference>
<dbReference type="EMBL" id="JAEHOE010000092">
    <property type="protein sequence ID" value="KAG2487781.1"/>
    <property type="molecule type" value="Genomic_DNA"/>
</dbReference>
<gene>
    <name evidence="2" type="ORF">HYH03_013625</name>
</gene>
<proteinExistence type="predicted"/>
<dbReference type="AlphaFoldDB" id="A0A836BSS5"/>